<name>A0A5J6GG73_STRKN</name>
<sequence>MERSIDLDQAAAQIAARRQRWAAGGLVAGPLTWRDEAAAWPQPLEGDRSRVADPDSIGIRITGPADAELSVVLFRGGWADADFLAGLADEVVCESPRVGSPQVFGELLDDYVFRAFGRSWSGPSSVS</sequence>
<accession>A0A5J6GG73</accession>
<evidence type="ECO:0000313" key="2">
    <source>
        <dbReference type="Proteomes" id="UP000325529"/>
    </source>
</evidence>
<dbReference type="AlphaFoldDB" id="A0A5J6GG73"/>
<dbReference type="EMBL" id="CP023699">
    <property type="protein sequence ID" value="QEU92895.1"/>
    <property type="molecule type" value="Genomic_DNA"/>
</dbReference>
<dbReference type="KEGG" id="ska:CP970_20040"/>
<evidence type="ECO:0000313" key="1">
    <source>
        <dbReference type="EMBL" id="QEU92895.1"/>
    </source>
</evidence>
<organism evidence="1 2">
    <name type="scientific">Streptomyces kanamyceticus</name>
    <dbReference type="NCBI Taxonomy" id="1967"/>
    <lineage>
        <taxon>Bacteria</taxon>
        <taxon>Bacillati</taxon>
        <taxon>Actinomycetota</taxon>
        <taxon>Actinomycetes</taxon>
        <taxon>Kitasatosporales</taxon>
        <taxon>Streptomycetaceae</taxon>
        <taxon>Streptomyces</taxon>
    </lineage>
</organism>
<protein>
    <submittedName>
        <fullName evidence="1">Uncharacterized protein</fullName>
    </submittedName>
</protein>
<proteinExistence type="predicted"/>
<dbReference type="Proteomes" id="UP000325529">
    <property type="component" value="Chromosome"/>
</dbReference>
<keyword evidence="2" id="KW-1185">Reference proteome</keyword>
<gene>
    <name evidence="1" type="ORF">CP970_20040</name>
</gene>
<reference evidence="1 2" key="1">
    <citation type="submission" date="2017-09" db="EMBL/GenBank/DDBJ databases">
        <authorList>
            <person name="Lee N."/>
            <person name="Cho B.-K."/>
        </authorList>
    </citation>
    <scope>NUCLEOTIDE SEQUENCE [LARGE SCALE GENOMIC DNA]</scope>
    <source>
        <strain evidence="1 2">ATCC 12853</strain>
    </source>
</reference>